<dbReference type="SMART" id="SM00834">
    <property type="entry name" value="CxxC_CXXC_SSSS"/>
    <property type="match status" value="1"/>
</dbReference>
<sequence length="67" mass="7152">MPTYDFICENCGHKFSEFVSLREKDSVKCPVCNSRAKQRFTGFMYMGKGGTESGGCSGSCGSCSGCG</sequence>
<accession>A0A1M7LAM7</accession>
<evidence type="ECO:0000313" key="3">
    <source>
        <dbReference type="Proteomes" id="UP000184375"/>
    </source>
</evidence>
<dbReference type="STRING" id="447595.SAMN05660826_01862"/>
<reference evidence="3" key="1">
    <citation type="submission" date="2016-11" db="EMBL/GenBank/DDBJ databases">
        <authorList>
            <person name="Varghese N."/>
            <person name="Submissions S."/>
        </authorList>
    </citation>
    <scope>NUCLEOTIDE SEQUENCE [LARGE SCALE GENOMIC DNA]</scope>
    <source>
        <strain evidence="3">DSM 18802</strain>
    </source>
</reference>
<organism evidence="2 3">
    <name type="scientific">Caldanaerovirga acetigignens</name>
    <dbReference type="NCBI Taxonomy" id="447595"/>
    <lineage>
        <taxon>Bacteria</taxon>
        <taxon>Bacillati</taxon>
        <taxon>Bacillota</taxon>
        <taxon>Clostridia</taxon>
        <taxon>Thermosediminibacterales</taxon>
        <taxon>Thermosediminibacteraceae</taxon>
        <taxon>Caldanaerovirga</taxon>
    </lineage>
</organism>
<protein>
    <submittedName>
        <fullName evidence="2">Putative regulatory protein, FmdB family</fullName>
    </submittedName>
</protein>
<feature type="domain" description="Putative regulatory protein FmdB zinc ribbon" evidence="1">
    <location>
        <begin position="1"/>
        <end position="41"/>
    </location>
</feature>
<gene>
    <name evidence="2" type="ORF">SAMN05660826_01862</name>
</gene>
<dbReference type="OrthoDB" id="9813321at2"/>
<dbReference type="Proteomes" id="UP000184375">
    <property type="component" value="Unassembled WGS sequence"/>
</dbReference>
<dbReference type="EMBL" id="FRCR01000011">
    <property type="protein sequence ID" value="SHM75182.1"/>
    <property type="molecule type" value="Genomic_DNA"/>
</dbReference>
<dbReference type="AlphaFoldDB" id="A0A1M7LAM7"/>
<keyword evidence="3" id="KW-1185">Reference proteome</keyword>
<dbReference type="InterPro" id="IPR013429">
    <property type="entry name" value="Regulatory_FmdB_Zinc_ribbon"/>
</dbReference>
<evidence type="ECO:0000313" key="2">
    <source>
        <dbReference type="EMBL" id="SHM75182.1"/>
    </source>
</evidence>
<dbReference type="NCBIfam" id="TIGR02605">
    <property type="entry name" value="CxxC_CxxC_SSSS"/>
    <property type="match status" value="1"/>
</dbReference>
<name>A0A1M7LAM7_9FIRM</name>
<dbReference type="RefSeq" id="WP_073257795.1">
    <property type="nucleotide sequence ID" value="NZ_FRCR01000011.1"/>
</dbReference>
<dbReference type="Pfam" id="PF09723">
    <property type="entry name" value="Zn_ribbon_8"/>
    <property type="match status" value="1"/>
</dbReference>
<proteinExistence type="predicted"/>
<evidence type="ECO:0000259" key="1">
    <source>
        <dbReference type="SMART" id="SM00834"/>
    </source>
</evidence>
<dbReference type="Gene3D" id="2.20.28.30">
    <property type="entry name" value="RNA polymerase ii, chain L"/>
    <property type="match status" value="1"/>
</dbReference>